<gene>
    <name evidence="6" type="ORF">HNQ51_003664</name>
</gene>
<name>A0A840S9W6_9BURK</name>
<keyword evidence="3 6" id="KW-0238">DNA-binding</keyword>
<dbReference type="Proteomes" id="UP000554837">
    <property type="component" value="Unassembled WGS sequence"/>
</dbReference>
<dbReference type="InterPro" id="IPR005119">
    <property type="entry name" value="LysR_subst-bd"/>
</dbReference>
<dbReference type="SUPFAM" id="SSF53850">
    <property type="entry name" value="Periplasmic binding protein-like II"/>
    <property type="match status" value="1"/>
</dbReference>
<evidence type="ECO:0000256" key="3">
    <source>
        <dbReference type="ARBA" id="ARBA00023125"/>
    </source>
</evidence>
<evidence type="ECO:0000313" key="7">
    <source>
        <dbReference type="Proteomes" id="UP000554837"/>
    </source>
</evidence>
<dbReference type="InterPro" id="IPR036388">
    <property type="entry name" value="WH-like_DNA-bd_sf"/>
</dbReference>
<dbReference type="CDD" id="cd08471">
    <property type="entry name" value="PBP2_CrgA_like_2"/>
    <property type="match status" value="1"/>
</dbReference>
<dbReference type="InterPro" id="IPR000847">
    <property type="entry name" value="LysR_HTH_N"/>
</dbReference>
<comment type="similarity">
    <text evidence="1">Belongs to the LysR transcriptional regulatory family.</text>
</comment>
<evidence type="ECO:0000256" key="2">
    <source>
        <dbReference type="ARBA" id="ARBA00023015"/>
    </source>
</evidence>
<evidence type="ECO:0000256" key="4">
    <source>
        <dbReference type="ARBA" id="ARBA00023163"/>
    </source>
</evidence>
<dbReference type="GO" id="GO:0043565">
    <property type="term" value="F:sequence-specific DNA binding"/>
    <property type="evidence" value="ECO:0007669"/>
    <property type="project" value="TreeGrafter"/>
</dbReference>
<evidence type="ECO:0000313" key="6">
    <source>
        <dbReference type="EMBL" id="MBB5206318.1"/>
    </source>
</evidence>
<dbReference type="Pfam" id="PF00126">
    <property type="entry name" value="HTH_1"/>
    <property type="match status" value="1"/>
</dbReference>
<dbReference type="PANTHER" id="PTHR30537:SF5">
    <property type="entry name" value="HTH-TYPE TRANSCRIPTIONAL ACTIVATOR TTDR-RELATED"/>
    <property type="match status" value="1"/>
</dbReference>
<evidence type="ECO:0000259" key="5">
    <source>
        <dbReference type="PROSITE" id="PS50931"/>
    </source>
</evidence>
<dbReference type="PANTHER" id="PTHR30537">
    <property type="entry name" value="HTH-TYPE TRANSCRIPTIONAL REGULATOR"/>
    <property type="match status" value="1"/>
</dbReference>
<dbReference type="InterPro" id="IPR058163">
    <property type="entry name" value="LysR-type_TF_proteobact-type"/>
</dbReference>
<dbReference type="PRINTS" id="PR00039">
    <property type="entry name" value="HTHLYSR"/>
</dbReference>
<organism evidence="6 7">
    <name type="scientific">Inhella inkyongensis</name>
    <dbReference type="NCBI Taxonomy" id="392593"/>
    <lineage>
        <taxon>Bacteria</taxon>
        <taxon>Pseudomonadati</taxon>
        <taxon>Pseudomonadota</taxon>
        <taxon>Betaproteobacteria</taxon>
        <taxon>Burkholderiales</taxon>
        <taxon>Sphaerotilaceae</taxon>
        <taxon>Inhella</taxon>
    </lineage>
</organism>
<dbReference type="GO" id="GO:0003700">
    <property type="term" value="F:DNA-binding transcription factor activity"/>
    <property type="evidence" value="ECO:0007669"/>
    <property type="project" value="InterPro"/>
</dbReference>
<sequence>MTRALGADRLHLLTVFVAVVDANGFAGAARKLNISPPAVTRAIAELERQLGVRLLTRTTRVVRVTEVGARYVEDCRRILASLSEADAAVSGLHREPRGRLVITAPVLLGAQFVTGIVNDYLQRYPQVSATCLFLDRAVNLMDEGVDVAVRIGELPDSSMQAVRVGQVRRIICAAPIYLKQRGSPQRPEELSQHSVVAAAGSQSTVEWKLIKEDQGQTVPQTVRLTPRLLTTTNDSALASALNGLGLTRLLSYQVREHLESGALVEVLPDYAPPPLPLHLVHREGRYASSKARAFLDLAIERLRAEPALAA</sequence>
<dbReference type="Pfam" id="PF03466">
    <property type="entry name" value="LysR_substrate"/>
    <property type="match status" value="1"/>
</dbReference>
<dbReference type="OrthoDB" id="9786526at2"/>
<dbReference type="EMBL" id="JACHHO010000009">
    <property type="protein sequence ID" value="MBB5206318.1"/>
    <property type="molecule type" value="Genomic_DNA"/>
</dbReference>
<accession>A0A840S9W6</accession>
<reference evidence="6 7" key="1">
    <citation type="submission" date="2020-08" db="EMBL/GenBank/DDBJ databases">
        <title>Genomic Encyclopedia of Type Strains, Phase IV (KMG-IV): sequencing the most valuable type-strain genomes for metagenomic binning, comparative biology and taxonomic classification.</title>
        <authorList>
            <person name="Goeker M."/>
        </authorList>
    </citation>
    <scope>NUCLEOTIDE SEQUENCE [LARGE SCALE GENOMIC DNA]</scope>
    <source>
        <strain evidence="6 7">DSM 23958</strain>
    </source>
</reference>
<dbReference type="RefSeq" id="WP_138856420.1">
    <property type="nucleotide sequence ID" value="NZ_CP040709.1"/>
</dbReference>
<dbReference type="Gene3D" id="3.40.190.290">
    <property type="match status" value="1"/>
</dbReference>
<dbReference type="PROSITE" id="PS50931">
    <property type="entry name" value="HTH_LYSR"/>
    <property type="match status" value="1"/>
</dbReference>
<feature type="domain" description="HTH lysR-type" evidence="5">
    <location>
        <begin position="8"/>
        <end position="65"/>
    </location>
</feature>
<proteinExistence type="inferred from homology"/>
<dbReference type="SUPFAM" id="SSF46785">
    <property type="entry name" value="Winged helix' DNA-binding domain"/>
    <property type="match status" value="1"/>
</dbReference>
<dbReference type="GO" id="GO:0006351">
    <property type="term" value="P:DNA-templated transcription"/>
    <property type="evidence" value="ECO:0007669"/>
    <property type="project" value="TreeGrafter"/>
</dbReference>
<comment type="caution">
    <text evidence="6">The sequence shown here is derived from an EMBL/GenBank/DDBJ whole genome shotgun (WGS) entry which is preliminary data.</text>
</comment>
<dbReference type="AlphaFoldDB" id="A0A840S9W6"/>
<keyword evidence="4" id="KW-0804">Transcription</keyword>
<keyword evidence="7" id="KW-1185">Reference proteome</keyword>
<dbReference type="InterPro" id="IPR036390">
    <property type="entry name" value="WH_DNA-bd_sf"/>
</dbReference>
<dbReference type="FunFam" id="1.10.10.10:FF:000001">
    <property type="entry name" value="LysR family transcriptional regulator"/>
    <property type="match status" value="1"/>
</dbReference>
<evidence type="ECO:0000256" key="1">
    <source>
        <dbReference type="ARBA" id="ARBA00009437"/>
    </source>
</evidence>
<dbReference type="Gene3D" id="1.10.10.10">
    <property type="entry name" value="Winged helix-like DNA-binding domain superfamily/Winged helix DNA-binding domain"/>
    <property type="match status" value="1"/>
</dbReference>
<keyword evidence="2" id="KW-0805">Transcription regulation</keyword>
<protein>
    <submittedName>
        <fullName evidence="6">DNA-binding transcriptional LysR family regulator</fullName>
    </submittedName>
</protein>